<gene>
    <name evidence="2" type="ORF">GCM10025874_21610</name>
</gene>
<name>A0AA37UEI7_9MICO</name>
<comment type="caution">
    <text evidence="2">The sequence shown here is derived from an EMBL/GenBank/DDBJ whole genome shotgun (WGS) entry which is preliminary data.</text>
</comment>
<feature type="transmembrane region" description="Helical" evidence="1">
    <location>
        <begin position="34"/>
        <end position="54"/>
    </location>
</feature>
<protein>
    <submittedName>
        <fullName evidence="2">Uncharacterized protein</fullName>
    </submittedName>
</protein>
<keyword evidence="1" id="KW-1133">Transmembrane helix</keyword>
<accession>A0AA37UEI7</accession>
<evidence type="ECO:0000256" key="1">
    <source>
        <dbReference type="SAM" id="Phobius"/>
    </source>
</evidence>
<dbReference type="AlphaFoldDB" id="A0AA37UEI7"/>
<feature type="transmembrane region" description="Helical" evidence="1">
    <location>
        <begin position="7"/>
        <end position="28"/>
    </location>
</feature>
<sequence>MLWAIPIGAFAGWMLAGWALCLLAGFIGGVEVPIVPVAAAAVAAVLVAALGASIDRAIVQEASAPAGRS</sequence>
<keyword evidence="1" id="KW-0472">Membrane</keyword>
<evidence type="ECO:0000313" key="3">
    <source>
        <dbReference type="Proteomes" id="UP001157160"/>
    </source>
</evidence>
<reference evidence="2 3" key="1">
    <citation type="journal article" date="2014" name="Int. J. Syst. Evol. Microbiol.">
        <title>Complete genome sequence of Corynebacterium casei LMG S-19264T (=DSM 44701T), isolated from a smear-ripened cheese.</title>
        <authorList>
            <consortium name="US DOE Joint Genome Institute (JGI-PGF)"/>
            <person name="Walter F."/>
            <person name="Albersmeier A."/>
            <person name="Kalinowski J."/>
            <person name="Ruckert C."/>
        </authorList>
    </citation>
    <scope>NUCLEOTIDE SEQUENCE [LARGE SCALE GENOMIC DNA]</scope>
    <source>
        <strain evidence="2 3">NBRC 112289</strain>
    </source>
</reference>
<keyword evidence="3" id="KW-1185">Reference proteome</keyword>
<dbReference type="RefSeq" id="WP_284232525.1">
    <property type="nucleotide sequence ID" value="NZ_BSUL01000001.1"/>
</dbReference>
<dbReference type="EMBL" id="BSUL01000001">
    <property type="protein sequence ID" value="GMA28908.1"/>
    <property type="molecule type" value="Genomic_DNA"/>
</dbReference>
<organism evidence="2 3">
    <name type="scientific">Arenivirga flava</name>
    <dbReference type="NCBI Taxonomy" id="1930060"/>
    <lineage>
        <taxon>Bacteria</taxon>
        <taxon>Bacillati</taxon>
        <taxon>Actinomycetota</taxon>
        <taxon>Actinomycetes</taxon>
        <taxon>Micrococcales</taxon>
        <taxon>Microbacteriaceae</taxon>
        <taxon>Arenivirga</taxon>
    </lineage>
</organism>
<dbReference type="Proteomes" id="UP001157160">
    <property type="component" value="Unassembled WGS sequence"/>
</dbReference>
<evidence type="ECO:0000313" key="2">
    <source>
        <dbReference type="EMBL" id="GMA28908.1"/>
    </source>
</evidence>
<keyword evidence="1" id="KW-0812">Transmembrane</keyword>
<proteinExistence type="predicted"/>